<accession>A0A6G1J2F9</accession>
<dbReference type="EMBL" id="MU005581">
    <property type="protein sequence ID" value="KAF2684391.1"/>
    <property type="molecule type" value="Genomic_DNA"/>
</dbReference>
<protein>
    <submittedName>
        <fullName evidence="2">Uncharacterized protein</fullName>
    </submittedName>
</protein>
<keyword evidence="3" id="KW-1185">Reference proteome</keyword>
<feature type="region of interest" description="Disordered" evidence="1">
    <location>
        <begin position="226"/>
        <end position="245"/>
    </location>
</feature>
<evidence type="ECO:0000313" key="2">
    <source>
        <dbReference type="EMBL" id="KAF2684391.1"/>
    </source>
</evidence>
<organism evidence="2 3">
    <name type="scientific">Lentithecium fluviatile CBS 122367</name>
    <dbReference type="NCBI Taxonomy" id="1168545"/>
    <lineage>
        <taxon>Eukaryota</taxon>
        <taxon>Fungi</taxon>
        <taxon>Dikarya</taxon>
        <taxon>Ascomycota</taxon>
        <taxon>Pezizomycotina</taxon>
        <taxon>Dothideomycetes</taxon>
        <taxon>Pleosporomycetidae</taxon>
        <taxon>Pleosporales</taxon>
        <taxon>Massarineae</taxon>
        <taxon>Lentitheciaceae</taxon>
        <taxon>Lentithecium</taxon>
    </lineage>
</organism>
<feature type="compositionally biased region" description="Low complexity" evidence="1">
    <location>
        <begin position="1"/>
        <end position="13"/>
    </location>
</feature>
<proteinExistence type="predicted"/>
<evidence type="ECO:0000313" key="3">
    <source>
        <dbReference type="Proteomes" id="UP000799291"/>
    </source>
</evidence>
<sequence length="245" mass="25886">MRAVRMAARAPASRGHDPGLNPKLGQGWGGLAVDWRRDPRSCAQETPPGRQRQRGRLRDGLWAAACWRPRGTTARVGPRQAARSLALGGWDEGDAGAHLSQQQRWALAADAGARSGSAARGLGHAVGSWNDAGWHLLEACWCGCAATGIASLFDGAGARMVVVHVCRRSLLCTAAGPRSHLPSTSFVLHGRVRHPRRCRSCQRAASLCQSVPSVPVKPWRVPELEASASAADDDDASAGVANDGC</sequence>
<gene>
    <name evidence="2" type="ORF">K458DRAFT_451261</name>
</gene>
<name>A0A6G1J2F9_9PLEO</name>
<evidence type="ECO:0000256" key="1">
    <source>
        <dbReference type="SAM" id="MobiDB-lite"/>
    </source>
</evidence>
<reference evidence="2" key="1">
    <citation type="journal article" date="2020" name="Stud. Mycol.">
        <title>101 Dothideomycetes genomes: a test case for predicting lifestyles and emergence of pathogens.</title>
        <authorList>
            <person name="Haridas S."/>
            <person name="Albert R."/>
            <person name="Binder M."/>
            <person name="Bloem J."/>
            <person name="Labutti K."/>
            <person name="Salamov A."/>
            <person name="Andreopoulos B."/>
            <person name="Baker S."/>
            <person name="Barry K."/>
            <person name="Bills G."/>
            <person name="Bluhm B."/>
            <person name="Cannon C."/>
            <person name="Castanera R."/>
            <person name="Culley D."/>
            <person name="Daum C."/>
            <person name="Ezra D."/>
            <person name="Gonzalez J."/>
            <person name="Henrissat B."/>
            <person name="Kuo A."/>
            <person name="Liang C."/>
            <person name="Lipzen A."/>
            <person name="Lutzoni F."/>
            <person name="Magnuson J."/>
            <person name="Mondo S."/>
            <person name="Nolan M."/>
            <person name="Ohm R."/>
            <person name="Pangilinan J."/>
            <person name="Park H.-J."/>
            <person name="Ramirez L."/>
            <person name="Alfaro M."/>
            <person name="Sun H."/>
            <person name="Tritt A."/>
            <person name="Yoshinaga Y."/>
            <person name="Zwiers L.-H."/>
            <person name="Turgeon B."/>
            <person name="Goodwin S."/>
            <person name="Spatafora J."/>
            <person name="Crous P."/>
            <person name="Grigoriev I."/>
        </authorList>
    </citation>
    <scope>NUCLEOTIDE SEQUENCE</scope>
    <source>
        <strain evidence="2">CBS 122367</strain>
    </source>
</reference>
<dbReference type="Proteomes" id="UP000799291">
    <property type="component" value="Unassembled WGS sequence"/>
</dbReference>
<feature type="region of interest" description="Disordered" evidence="1">
    <location>
        <begin position="1"/>
        <end position="25"/>
    </location>
</feature>
<dbReference type="AlphaFoldDB" id="A0A6G1J2F9"/>